<dbReference type="Proteomes" id="UP001140091">
    <property type="component" value="Unassembled WGS sequence"/>
</dbReference>
<gene>
    <name evidence="2" type="ORF">H1R20_g29</name>
</gene>
<dbReference type="SUPFAM" id="SSF51197">
    <property type="entry name" value="Clavaminate synthase-like"/>
    <property type="match status" value="1"/>
</dbReference>
<sequence length="1249" mass="140972">MRRRSTILALLPLRTKYLFDGSLLASVLLPDHEFREFFSSLDKIDSDLRTPSKIRSGAYQLHELVVDNPTQGFSVQPLERGVQATVTTAIRSSDGKISRPAADMLGGYLCAHKFFDTLVWMAGQEEGQVLKHRKRISWHGLAPSVKIWNHLADLPGLLKSFQKQVESLSQLGSSLTTSHGLPTTLSVASEQNKESLRVIASNILGESLVSSASSKGAKILANFALMALNMAFMRMGFTELPEDRHELEKGLNAPIPNFSNLLKKGRSLKGLRSPFQIATFIGPVALLVPTILSKEPPSMEDLVVICKELGNDYPPALERLNRDILGEIFRQSCGMQTSMETLSRLSNLWKDRNWDEELVKVSDYYKRGSTPVTDDPLKFFEGDIVGGIPELWPVSNLMLEHIRRDDFEGIDGAQTGPTMQSPIPQFTQSTSPNDGVSPPVSPSLPEMRQLSTESPNRNDELLPPLPATSPEMQQPPIPPPASQTFTEIAQSPNPEVLKNAASKMWEVSRLLLRLRQCQLKTQTLFHPTMTSRQKRMALKSLQRRKGAMENPPPSTEEEMTDRRYPKRKRRSPPLNKEAQDLETKVKLPKPSKAASSKRRKLVHCQDNMNIANIVDCLSCEDGRRQLDEKIRVKQEHEELEVEIMNAIPALCVDVPTVKFTDSLAPPFVAELFDCDGNQYNWPAFFHNESDFRAFTQFYAELQEDYVLERDKSNPRKLPRFLAQPETSTFYVVTRARFDKMSTQTIQALLRDFCIVITEEDRPEVQFDIPGLELILGSVRKPTEIQDQSIAKKDDGFQHRVTIGTPEDLYKASIADHSRKKSLNALNFPNPNAGIQITPFDSEARAFMQTAGEPYCAGQSMPIADLRWALAATVGAHHYWHIDSDGFGTFIMVICGRKLWAVARERKPNDFAVTNFWAEPNLDVTETRKVHATEAIVLSGKHTLLMGPARPHAVWTLEPSLCQGGHFLATSTIDKTVVGIIHGFFLGNIITNVEHEEIWNILQRQMIFYHLGMAKMHRSHREDGHLPDVTMLPGLRSIFRFFVIIELQHVFCVLSYRQAQPEDYPHLREADLSPLFDLNAASKAHRWRRIYSRGVMRDLISYLASRYTFFDTTRGDFVDPYQDIFVPLVAWVILAAQEYYNRVYVLPAGNSALPSASDKVGFVPSKDIFEKQMGWARHDISFSAAVQNLEANKVVLDSLWPDWTFIASARSEVLPHEVPSAQILSLDGVRDGDRLYFSIFEPEDKEAKSS</sequence>
<protein>
    <recommendedName>
        <fullName evidence="4">JmjC domain-containing protein</fullName>
    </recommendedName>
</protein>
<dbReference type="Gene3D" id="2.60.120.650">
    <property type="entry name" value="Cupin"/>
    <property type="match status" value="1"/>
</dbReference>
<evidence type="ECO:0000256" key="1">
    <source>
        <dbReference type="SAM" id="MobiDB-lite"/>
    </source>
</evidence>
<feature type="compositionally biased region" description="Pro residues" evidence="1">
    <location>
        <begin position="463"/>
        <end position="481"/>
    </location>
</feature>
<comment type="caution">
    <text evidence="2">The sequence shown here is derived from an EMBL/GenBank/DDBJ whole genome shotgun (WGS) entry which is preliminary data.</text>
</comment>
<feature type="non-terminal residue" evidence="2">
    <location>
        <position position="1249"/>
    </location>
</feature>
<feature type="region of interest" description="Disordered" evidence="1">
    <location>
        <begin position="408"/>
        <end position="486"/>
    </location>
</feature>
<proteinExistence type="predicted"/>
<dbReference type="EMBL" id="JANBPK010000002">
    <property type="protein sequence ID" value="KAJ2937070.1"/>
    <property type="molecule type" value="Genomic_DNA"/>
</dbReference>
<feature type="compositionally biased region" description="Polar residues" evidence="1">
    <location>
        <begin position="415"/>
        <end position="434"/>
    </location>
</feature>
<evidence type="ECO:0000313" key="2">
    <source>
        <dbReference type="EMBL" id="KAJ2937070.1"/>
    </source>
</evidence>
<evidence type="ECO:0000313" key="3">
    <source>
        <dbReference type="Proteomes" id="UP001140091"/>
    </source>
</evidence>
<dbReference type="AlphaFoldDB" id="A0A9W8MM45"/>
<accession>A0A9W8MM45</accession>
<dbReference type="OrthoDB" id="3062275at2759"/>
<organism evidence="2 3">
    <name type="scientific">Candolleomyces eurysporus</name>
    <dbReference type="NCBI Taxonomy" id="2828524"/>
    <lineage>
        <taxon>Eukaryota</taxon>
        <taxon>Fungi</taxon>
        <taxon>Dikarya</taxon>
        <taxon>Basidiomycota</taxon>
        <taxon>Agaricomycotina</taxon>
        <taxon>Agaricomycetes</taxon>
        <taxon>Agaricomycetidae</taxon>
        <taxon>Agaricales</taxon>
        <taxon>Agaricineae</taxon>
        <taxon>Psathyrellaceae</taxon>
        <taxon>Candolleomyces</taxon>
    </lineage>
</organism>
<feature type="region of interest" description="Disordered" evidence="1">
    <location>
        <begin position="541"/>
        <end position="600"/>
    </location>
</feature>
<keyword evidence="3" id="KW-1185">Reference proteome</keyword>
<name>A0A9W8MM45_9AGAR</name>
<evidence type="ECO:0008006" key="4">
    <source>
        <dbReference type="Google" id="ProtNLM"/>
    </source>
</evidence>
<reference evidence="2" key="1">
    <citation type="submission" date="2022-06" db="EMBL/GenBank/DDBJ databases">
        <title>Genome Sequence of Candolleomyces eurysporus.</title>
        <authorList>
            <person name="Buettner E."/>
        </authorList>
    </citation>
    <scope>NUCLEOTIDE SEQUENCE</scope>
    <source>
        <strain evidence="2">VTCC 930004</strain>
    </source>
</reference>